<name>A0A1N6FCZ5_9BURK</name>
<dbReference type="Gene3D" id="3.30.450.150">
    <property type="entry name" value="Haem-degrading domain"/>
    <property type="match status" value="1"/>
</dbReference>
<dbReference type="OrthoDB" id="9815788at2"/>
<dbReference type="SUPFAM" id="SSF143744">
    <property type="entry name" value="GlcG-like"/>
    <property type="match status" value="1"/>
</dbReference>
<organism evidence="1 2">
    <name type="scientific">Paraburkholderia phenazinium</name>
    <dbReference type="NCBI Taxonomy" id="60549"/>
    <lineage>
        <taxon>Bacteria</taxon>
        <taxon>Pseudomonadati</taxon>
        <taxon>Pseudomonadota</taxon>
        <taxon>Betaproteobacteria</taxon>
        <taxon>Burkholderiales</taxon>
        <taxon>Burkholderiaceae</taxon>
        <taxon>Paraburkholderia</taxon>
    </lineage>
</organism>
<gene>
    <name evidence="1" type="ORF">SAMN05444165_0132</name>
</gene>
<dbReference type="InterPro" id="IPR052517">
    <property type="entry name" value="GlcG_carb_metab_protein"/>
</dbReference>
<dbReference type="PANTHER" id="PTHR34309">
    <property type="entry name" value="SLR1406 PROTEIN"/>
    <property type="match status" value="1"/>
</dbReference>
<dbReference type="InterPro" id="IPR005624">
    <property type="entry name" value="PduO/GlcC-like"/>
</dbReference>
<reference evidence="1 2" key="1">
    <citation type="submission" date="2016-11" db="EMBL/GenBank/DDBJ databases">
        <authorList>
            <person name="Jaros S."/>
            <person name="Januszkiewicz K."/>
            <person name="Wedrychowicz H."/>
        </authorList>
    </citation>
    <scope>NUCLEOTIDE SEQUENCE [LARGE SCALE GENOMIC DNA]</scope>
    <source>
        <strain evidence="1 2">GAS95</strain>
    </source>
</reference>
<keyword evidence="2" id="KW-1185">Reference proteome</keyword>
<evidence type="ECO:0000313" key="2">
    <source>
        <dbReference type="Proteomes" id="UP000185151"/>
    </source>
</evidence>
<accession>A0A1N6FCZ5</accession>
<dbReference type="RefSeq" id="WP_074293759.1">
    <property type="nucleotide sequence ID" value="NZ_FSRU01000001.1"/>
</dbReference>
<dbReference type="PANTHER" id="PTHR34309:SF10">
    <property type="entry name" value="SLR1406 PROTEIN"/>
    <property type="match status" value="1"/>
</dbReference>
<dbReference type="Proteomes" id="UP000185151">
    <property type="component" value="Unassembled WGS sequence"/>
</dbReference>
<dbReference type="EMBL" id="FSRU01000001">
    <property type="protein sequence ID" value="SIN93163.1"/>
    <property type="molecule type" value="Genomic_DNA"/>
</dbReference>
<dbReference type="InterPro" id="IPR038084">
    <property type="entry name" value="PduO/GlcC-like_sf"/>
</dbReference>
<proteinExistence type="predicted"/>
<sequence length="143" mass="14425">MQTFTLDQASVIVDAALAHARELGCHPLTVAVLDAGGHLLALKREDGSGILRPQIAQAKAWGALGMGHGGRTLAERAASAPAFYAALTDISGGRIAPVPGGVLVRDAQGNVVGAVGISGDHPDKDEACAMRGIGRAGLQADVT</sequence>
<dbReference type="Pfam" id="PF03928">
    <property type="entry name" value="HbpS-like"/>
    <property type="match status" value="1"/>
</dbReference>
<evidence type="ECO:0000313" key="1">
    <source>
        <dbReference type="EMBL" id="SIN93163.1"/>
    </source>
</evidence>
<protein>
    <submittedName>
        <fullName evidence="1">Uncharacterized conserved protein GlcG, DUF336 family</fullName>
    </submittedName>
</protein>
<dbReference type="AlphaFoldDB" id="A0A1N6FCZ5"/>